<feature type="region of interest" description="Disordered" evidence="1">
    <location>
        <begin position="375"/>
        <end position="396"/>
    </location>
</feature>
<feature type="region of interest" description="Disordered" evidence="1">
    <location>
        <begin position="465"/>
        <end position="511"/>
    </location>
</feature>
<feature type="compositionally biased region" description="Low complexity" evidence="1">
    <location>
        <begin position="20"/>
        <end position="30"/>
    </location>
</feature>
<dbReference type="AlphaFoldDB" id="A0AAE0YUI7"/>
<feature type="compositionally biased region" description="Basic and acidic residues" evidence="1">
    <location>
        <begin position="488"/>
        <end position="511"/>
    </location>
</feature>
<feature type="compositionally biased region" description="Low complexity" evidence="1">
    <location>
        <begin position="39"/>
        <end position="54"/>
    </location>
</feature>
<organism evidence="2 3">
    <name type="scientific">Elysia crispata</name>
    <name type="common">lettuce slug</name>
    <dbReference type="NCBI Taxonomy" id="231223"/>
    <lineage>
        <taxon>Eukaryota</taxon>
        <taxon>Metazoa</taxon>
        <taxon>Spiralia</taxon>
        <taxon>Lophotrochozoa</taxon>
        <taxon>Mollusca</taxon>
        <taxon>Gastropoda</taxon>
        <taxon>Heterobranchia</taxon>
        <taxon>Euthyneura</taxon>
        <taxon>Panpulmonata</taxon>
        <taxon>Sacoglossa</taxon>
        <taxon>Placobranchoidea</taxon>
        <taxon>Plakobranchidae</taxon>
        <taxon>Elysia</taxon>
    </lineage>
</organism>
<feature type="compositionally biased region" description="Acidic residues" evidence="1">
    <location>
        <begin position="132"/>
        <end position="144"/>
    </location>
</feature>
<protein>
    <submittedName>
        <fullName evidence="2">Uncharacterized protein</fullName>
    </submittedName>
</protein>
<dbReference type="EMBL" id="JAWDGP010005389">
    <property type="protein sequence ID" value="KAK3757323.1"/>
    <property type="molecule type" value="Genomic_DNA"/>
</dbReference>
<feature type="compositionally biased region" description="Basic and acidic residues" evidence="1">
    <location>
        <begin position="240"/>
        <end position="250"/>
    </location>
</feature>
<sequence length="530" mass="58168">MADRHDVNNARDVNNDVHDQPQSSRLSPQRQRPDSGYNTASPATTTSPAPTCTPNRQEHFFFDDVATASRPRVSPEIFHASTSPCEVSPGPTFSDSHMTQFHMESDDEDAGAAARHGARSNFVGFLPSLSNESDENADESNDDEEDLFYSRGNILSQWSVGSEPTTPRYRSGSLSLRTRRYCMLDDEDSRSPGSEMVAAIGGRPERGRSLRHDALRGRAVRSHSFSAFRGQSLVPEDFSPNERRRQEELSCRSPGARGIPLRHNTPSPLAYEPRRHQYGRSSFDSAIVRHDGGRADSLDVSAFENSVFSFDLEDINAYHHGQPAASPPQAEERPIFSPSHSFGFMPRHNLSPSISSPGMAGACGNNSNANNRCRRSAPVLIERPPQSPASRARRRRMGVVSLTTHVRLSSGQLLPCAAVSPGGSERTVSTQTPHATCSMIQQLMSTPAPLPSRARGTAADRLRHYSDGSPAWPGSAPPLPDIVPTPMGRDRSNSAPDLRARAAGREAGRELRRLSDEFFNTLQQRRRLVS</sequence>
<evidence type="ECO:0000313" key="2">
    <source>
        <dbReference type="EMBL" id="KAK3757323.1"/>
    </source>
</evidence>
<gene>
    <name evidence="2" type="ORF">RRG08_019974</name>
</gene>
<evidence type="ECO:0000256" key="1">
    <source>
        <dbReference type="SAM" id="MobiDB-lite"/>
    </source>
</evidence>
<dbReference type="Proteomes" id="UP001283361">
    <property type="component" value="Unassembled WGS sequence"/>
</dbReference>
<feature type="compositionally biased region" description="Basic and acidic residues" evidence="1">
    <location>
        <begin position="1"/>
        <end position="19"/>
    </location>
</feature>
<comment type="caution">
    <text evidence="2">The sequence shown here is derived from an EMBL/GenBank/DDBJ whole genome shotgun (WGS) entry which is preliminary data.</text>
</comment>
<keyword evidence="3" id="KW-1185">Reference proteome</keyword>
<evidence type="ECO:0000313" key="3">
    <source>
        <dbReference type="Proteomes" id="UP001283361"/>
    </source>
</evidence>
<reference evidence="2" key="1">
    <citation type="journal article" date="2023" name="G3 (Bethesda)">
        <title>A reference genome for the long-term kleptoplast-retaining sea slug Elysia crispata morphotype clarki.</title>
        <authorList>
            <person name="Eastman K.E."/>
            <person name="Pendleton A.L."/>
            <person name="Shaikh M.A."/>
            <person name="Suttiyut T."/>
            <person name="Ogas R."/>
            <person name="Tomko P."/>
            <person name="Gavelis G."/>
            <person name="Widhalm J.R."/>
            <person name="Wisecaver J.H."/>
        </authorList>
    </citation>
    <scope>NUCLEOTIDE SEQUENCE</scope>
    <source>
        <strain evidence="2">ECLA1</strain>
    </source>
</reference>
<name>A0AAE0YUI7_9GAST</name>
<feature type="region of interest" description="Disordered" evidence="1">
    <location>
        <begin position="125"/>
        <end position="144"/>
    </location>
</feature>
<feature type="region of interest" description="Disordered" evidence="1">
    <location>
        <begin position="1"/>
        <end position="59"/>
    </location>
</feature>
<feature type="region of interest" description="Disordered" evidence="1">
    <location>
        <begin position="234"/>
        <end position="273"/>
    </location>
</feature>
<accession>A0AAE0YUI7</accession>
<proteinExistence type="predicted"/>